<evidence type="ECO:0000313" key="18">
    <source>
        <dbReference type="Proteomes" id="UP000473826"/>
    </source>
</evidence>
<evidence type="ECO:0000259" key="13">
    <source>
        <dbReference type="Pfam" id="PF00703"/>
    </source>
</evidence>
<dbReference type="EC" id="3.2.1.25" evidence="5"/>
<reference evidence="17 18" key="1">
    <citation type="journal article" date="2019" name="PLoS Genet.">
        <title>Convergent evolution of linked mating-type loci in basidiomycete fungi.</title>
        <authorList>
            <person name="Sun S."/>
            <person name="Coelho M.A."/>
            <person name="Heitman J."/>
            <person name="Nowrousian M."/>
        </authorList>
    </citation>
    <scope>NUCLEOTIDE SEQUENCE [LARGE SCALE GENOMIC DNA]</scope>
    <source>
        <strain evidence="17 18">CBS 4282</strain>
    </source>
</reference>
<dbReference type="InterPro" id="IPR036156">
    <property type="entry name" value="Beta-gal/glucu_dom_sf"/>
</dbReference>
<dbReference type="InterPro" id="IPR050887">
    <property type="entry name" value="Beta-mannosidase_GH2"/>
</dbReference>
<evidence type="ECO:0000259" key="16">
    <source>
        <dbReference type="Pfam" id="PF22666"/>
    </source>
</evidence>
<evidence type="ECO:0000256" key="7">
    <source>
        <dbReference type="ARBA" id="ARBA00022801"/>
    </source>
</evidence>
<dbReference type="PANTHER" id="PTHR43730">
    <property type="entry name" value="BETA-MANNOSIDASE"/>
    <property type="match status" value="1"/>
</dbReference>
<feature type="domain" description="Beta-mannosidase-like galactose-binding" evidence="16">
    <location>
        <begin position="10"/>
        <end position="185"/>
    </location>
</feature>
<evidence type="ECO:0000256" key="5">
    <source>
        <dbReference type="ARBA" id="ARBA00012754"/>
    </source>
</evidence>
<keyword evidence="9" id="KW-0326">Glycosidase</keyword>
<comment type="catalytic activity">
    <reaction evidence="1">
        <text>Hydrolysis of terminal, non-reducing beta-D-mannose residues in beta-D-mannosides.</text>
        <dbReference type="EC" id="3.2.1.25"/>
    </reaction>
</comment>
<dbReference type="InterPro" id="IPR006102">
    <property type="entry name" value="Ig-like_GH2"/>
</dbReference>
<dbReference type="EMBL" id="QKWK01000005">
    <property type="protein sequence ID" value="TXT10534.1"/>
    <property type="molecule type" value="Genomic_DNA"/>
</dbReference>
<dbReference type="GO" id="GO:0005576">
    <property type="term" value="C:extracellular region"/>
    <property type="evidence" value="ECO:0007669"/>
    <property type="project" value="UniProtKB-SubCell"/>
</dbReference>
<comment type="caution">
    <text evidence="17">The sequence shown here is derived from an EMBL/GenBank/DDBJ whole genome shotgun (WGS) entry which is preliminary data.</text>
</comment>
<gene>
    <name evidence="17" type="ORF">VHUM_02039</name>
</gene>
<dbReference type="InterPro" id="IPR017853">
    <property type="entry name" value="GH"/>
</dbReference>
<dbReference type="Pfam" id="PF17786">
    <property type="entry name" value="Mannosidase_ig"/>
    <property type="match status" value="1"/>
</dbReference>
<keyword evidence="6" id="KW-0964">Secreted</keyword>
<accession>A0A7D8V149</accession>
<evidence type="ECO:0000256" key="11">
    <source>
        <dbReference type="ARBA" id="ARBA00041069"/>
    </source>
</evidence>
<feature type="domain" description="Beta-mannosidase Ig-fold" evidence="14">
    <location>
        <begin position="780"/>
        <end position="832"/>
    </location>
</feature>
<dbReference type="GO" id="GO:0005975">
    <property type="term" value="P:carbohydrate metabolic process"/>
    <property type="evidence" value="ECO:0007669"/>
    <property type="project" value="InterPro"/>
</dbReference>
<dbReference type="Gene3D" id="2.60.40.10">
    <property type="entry name" value="Immunoglobulins"/>
    <property type="match status" value="2"/>
</dbReference>
<dbReference type="InterPro" id="IPR008979">
    <property type="entry name" value="Galactose-bd-like_sf"/>
</dbReference>
<evidence type="ECO:0000256" key="4">
    <source>
        <dbReference type="ARBA" id="ARBA00011738"/>
    </source>
</evidence>
<dbReference type="PANTHER" id="PTHR43730:SF1">
    <property type="entry name" value="BETA-MANNOSIDASE"/>
    <property type="match status" value="1"/>
</dbReference>
<dbReference type="AlphaFoldDB" id="A0A7D8V149"/>
<dbReference type="GO" id="GO:0004567">
    <property type="term" value="F:beta-mannosidase activity"/>
    <property type="evidence" value="ECO:0007669"/>
    <property type="project" value="UniProtKB-EC"/>
</dbReference>
<dbReference type="OrthoDB" id="2866996at2759"/>
<dbReference type="Gene3D" id="3.20.20.80">
    <property type="entry name" value="Glycosidases"/>
    <property type="match status" value="1"/>
</dbReference>
<keyword evidence="7" id="KW-0378">Hydrolase</keyword>
<keyword evidence="18" id="KW-1185">Reference proteome</keyword>
<dbReference type="SUPFAM" id="SSF51445">
    <property type="entry name" value="(Trans)glycosidases"/>
    <property type="match status" value="1"/>
</dbReference>
<evidence type="ECO:0000256" key="2">
    <source>
        <dbReference type="ARBA" id="ARBA00004613"/>
    </source>
</evidence>
<dbReference type="InterPro" id="IPR041447">
    <property type="entry name" value="Mannosidase_ig"/>
</dbReference>
<dbReference type="Gene3D" id="2.60.120.260">
    <property type="entry name" value="Galactose-binding domain-like"/>
    <property type="match status" value="1"/>
</dbReference>
<comment type="similarity">
    <text evidence="10">Belongs to the glycosyl hydrolase 2 family. Beta-mannosidase B subfamily.</text>
</comment>
<dbReference type="InterPro" id="IPR041625">
    <property type="entry name" value="Beta-mannosidase_Ig"/>
</dbReference>
<evidence type="ECO:0000259" key="14">
    <source>
        <dbReference type="Pfam" id="PF17753"/>
    </source>
</evidence>
<evidence type="ECO:0000256" key="1">
    <source>
        <dbReference type="ARBA" id="ARBA00000829"/>
    </source>
</evidence>
<evidence type="ECO:0000256" key="10">
    <source>
        <dbReference type="ARBA" id="ARBA00038429"/>
    </source>
</evidence>
<feature type="domain" description="Glycoside hydrolase family 2 immunoglobulin-like beta-sandwich" evidence="13">
    <location>
        <begin position="195"/>
        <end position="301"/>
    </location>
</feature>
<feature type="domain" description="Mannosidase Ig/CBM-like" evidence="15">
    <location>
        <begin position="684"/>
        <end position="776"/>
    </location>
</feature>
<name>A0A7D8V149_VANHU</name>
<proteinExistence type="inferred from homology"/>
<dbReference type="GO" id="GO:0006516">
    <property type="term" value="P:glycoprotein catabolic process"/>
    <property type="evidence" value="ECO:0007669"/>
    <property type="project" value="TreeGrafter"/>
</dbReference>
<dbReference type="Pfam" id="PF22666">
    <property type="entry name" value="Glyco_hydro_2_N2"/>
    <property type="match status" value="1"/>
</dbReference>
<dbReference type="FunFam" id="3.20.20.80:FF:000050">
    <property type="entry name" value="Beta-mannosidase B"/>
    <property type="match status" value="1"/>
</dbReference>
<evidence type="ECO:0000256" key="8">
    <source>
        <dbReference type="ARBA" id="ARBA00023180"/>
    </source>
</evidence>
<protein>
    <recommendedName>
        <fullName evidence="11">Beta-mannosidase B</fullName>
        <ecNumber evidence="5">3.2.1.25</ecNumber>
    </recommendedName>
    <alternativeName>
        <fullName evidence="12">Mannanase B</fullName>
    </alternativeName>
</protein>
<comment type="pathway">
    <text evidence="3">Glycan metabolism; N-glycan degradation.</text>
</comment>
<dbReference type="Pfam" id="PF17753">
    <property type="entry name" value="Ig_mannosidase"/>
    <property type="match status" value="1"/>
</dbReference>
<keyword evidence="8" id="KW-0325">Glycoprotein</keyword>
<evidence type="ECO:0000256" key="12">
    <source>
        <dbReference type="ARBA" id="ARBA00041614"/>
    </source>
</evidence>
<evidence type="ECO:0000259" key="15">
    <source>
        <dbReference type="Pfam" id="PF17786"/>
    </source>
</evidence>
<evidence type="ECO:0000256" key="6">
    <source>
        <dbReference type="ARBA" id="ARBA00022525"/>
    </source>
</evidence>
<organism evidence="17 18">
    <name type="scientific">Vanrija humicola</name>
    <name type="common">Yeast</name>
    <name type="synonym">Cryptococcus humicola</name>
    <dbReference type="NCBI Taxonomy" id="5417"/>
    <lineage>
        <taxon>Eukaryota</taxon>
        <taxon>Fungi</taxon>
        <taxon>Dikarya</taxon>
        <taxon>Basidiomycota</taxon>
        <taxon>Agaricomycotina</taxon>
        <taxon>Tremellomycetes</taxon>
        <taxon>Trichosporonales</taxon>
        <taxon>Trichosporonaceae</taxon>
        <taxon>Vanrija</taxon>
    </lineage>
</organism>
<sequence length="854" mass="95894">MRSTSIHAGWEFSQVASSSFPDTKEDWTPCVVPTSVQAELLAAGKIPDPHRGLNEWKVQWIQEADWTFKTTFSASEDDLSALCADLVFEGLDTYCTIVLNDDIVARTDNMFMTHRLDVKGRLQHGNNTLELRFQSPIAASRAEQDKIGFRGGVWGGDSARLYSRKAQYGWGWDWGPIIMTIGPWRPIHLETYEFRIDELRIDTSLSGERYDQADLHVKTLAVKPHAPEGSRVAYSLETVDGLVVKQELVDHAVLPRWDLSHAVSPWWPRGYGQPTLYRMTVNVTDSKGQIVASTSQRVAFRSARVVQETLQDAPGMSFVFEVNGVRMFCGGSNWIPGDTLLTRMSADQYRAWVALAAEGNQNMLRVWGGGVYEHEALYDACDESGILVWQDFMFACGLYPSYPAFDDNVRAEATQAVTRLRTHPSVVIFAGNNEDYMLAEEKGIGYSGDADTSGQFPARYIYETLLPEVVSAHTNDIFYWRSSPYGGSSTRDLTVGDIHQWDVWHGNQAPWSEWDKLAGRFVSEFGMQGYPDLRTVDQYFTDERERANDYHPQSRVSAQHNKCGGAERRLQTYLIENFRHTLDMESYVYYTQIMQAICVATAYRLWRRNWKGRGKEYTAGALVWQLNDCWPVASWAIVDCNMIPKPVYYAIARELKPFTVGMARKENKVQSDPGRPSVLTITSEIQLWACNSSLSPKPVTVDLDFWDLERGLVGRNSHNVTLAPNAATEVWAGEVLGDDQRASDADAPRPIIVGARLLDVDGNLLSEYADWPEPYKFLTFPDPGISITVDGEAVNVSVEKPVKALVFDVEGEPCRWSDNGIDVIPGHPQTVLARGLGTRTVKATYMGTNGTVKL</sequence>
<dbReference type="SUPFAM" id="SSF49785">
    <property type="entry name" value="Galactose-binding domain-like"/>
    <property type="match status" value="1"/>
</dbReference>
<dbReference type="InterPro" id="IPR054593">
    <property type="entry name" value="Beta-mannosidase-like_N2"/>
</dbReference>
<dbReference type="SUPFAM" id="SSF49303">
    <property type="entry name" value="beta-Galactosidase/glucuronidase domain"/>
    <property type="match status" value="2"/>
</dbReference>
<evidence type="ECO:0000256" key="3">
    <source>
        <dbReference type="ARBA" id="ARBA00004740"/>
    </source>
</evidence>
<dbReference type="Pfam" id="PF00703">
    <property type="entry name" value="Glyco_hydro_2"/>
    <property type="match status" value="1"/>
</dbReference>
<dbReference type="InterPro" id="IPR013783">
    <property type="entry name" value="Ig-like_fold"/>
</dbReference>
<comment type="subunit">
    <text evidence="4">Homodimer.</text>
</comment>
<evidence type="ECO:0000256" key="9">
    <source>
        <dbReference type="ARBA" id="ARBA00023295"/>
    </source>
</evidence>
<comment type="subcellular location">
    <subcellularLocation>
        <location evidence="2">Secreted</location>
    </subcellularLocation>
</comment>
<evidence type="ECO:0000313" key="17">
    <source>
        <dbReference type="EMBL" id="TXT10534.1"/>
    </source>
</evidence>
<dbReference type="Proteomes" id="UP000473826">
    <property type="component" value="Unassembled WGS sequence"/>
</dbReference>